<evidence type="ECO:0000313" key="4">
    <source>
        <dbReference type="Proteomes" id="UP000259211"/>
    </source>
</evidence>
<evidence type="ECO:0000313" key="3">
    <source>
        <dbReference type="EMBL" id="RFT45877.1"/>
    </source>
</evidence>
<dbReference type="SUPFAM" id="SSF46955">
    <property type="entry name" value="Putative DNA-binding domain"/>
    <property type="match status" value="1"/>
</dbReference>
<dbReference type="InterPro" id="IPR009061">
    <property type="entry name" value="DNA-bd_dom_put_sf"/>
</dbReference>
<accession>A0A3E2DKD4</accession>
<dbReference type="AlphaFoldDB" id="A0A3E2DKD4"/>
<evidence type="ECO:0000313" key="2">
    <source>
        <dbReference type="EMBL" id="MEH1546968.1"/>
    </source>
</evidence>
<reference evidence="3 4" key="1">
    <citation type="submission" date="2017-07" db="EMBL/GenBank/DDBJ databases">
        <authorList>
            <person name="Sun Z.S."/>
            <person name="Albrecht U."/>
            <person name="Echele G."/>
            <person name="Lee C.C."/>
        </authorList>
    </citation>
    <scope>NUCLEOTIDE SEQUENCE [LARGE SCALE GENOMIC DNA]</scope>
    <source>
        <strain evidence="3 4">P16-029</strain>
    </source>
</reference>
<keyword evidence="3" id="KW-0238">DNA-binding</keyword>
<dbReference type="RefSeq" id="WP_016667075.1">
    <property type="nucleotide sequence ID" value="NZ_AP024308.1"/>
</dbReference>
<dbReference type="GO" id="GO:0003677">
    <property type="term" value="F:DNA binding"/>
    <property type="evidence" value="ECO:0007669"/>
    <property type="project" value="UniProtKB-KW"/>
</dbReference>
<dbReference type="EMBL" id="NOWI01000003">
    <property type="protein sequence ID" value="RFT45877.1"/>
    <property type="molecule type" value="Genomic_DNA"/>
</dbReference>
<organism evidence="3 4">
    <name type="scientific">Cutibacterium avidum</name>
    <dbReference type="NCBI Taxonomy" id="33010"/>
    <lineage>
        <taxon>Bacteria</taxon>
        <taxon>Bacillati</taxon>
        <taxon>Actinomycetota</taxon>
        <taxon>Actinomycetes</taxon>
        <taxon>Propionibacteriales</taxon>
        <taxon>Propionibacteriaceae</taxon>
        <taxon>Cutibacterium</taxon>
    </lineage>
</organism>
<gene>
    <name evidence="3" type="ORF">CHT91_03420</name>
    <name evidence="2" type="ORF">V7F78_08095</name>
</gene>
<dbReference type="Proteomes" id="UP000259211">
    <property type="component" value="Unassembled WGS sequence"/>
</dbReference>
<name>A0A3E2DKD4_9ACTN</name>
<comment type="caution">
    <text evidence="3">The sequence shown here is derived from an EMBL/GenBank/DDBJ whole genome shotgun (WGS) entry which is preliminary data.</text>
</comment>
<sequence>MSKTDTLPGLDTTPRLETAFDYLTSDELAVWLRVSPSTLCRWRKTGQGPRCTWLSSTCPRYLRADVEAWLRRAAA</sequence>
<reference evidence="2" key="2">
    <citation type="submission" date="2024-02" db="EMBL/GenBank/DDBJ databases">
        <title>Bacterial skin colonization with Propionibacterium avidum as a risk factor for Periprosthetic Joint Infections - a single-center prospective study.</title>
        <authorList>
            <person name="Achermann Y."/>
        </authorList>
    </citation>
    <scope>NUCLEOTIDE SEQUENCE</scope>
    <source>
        <strain evidence="2">PAVI-2017310195</strain>
    </source>
</reference>
<dbReference type="Pfam" id="PF12728">
    <property type="entry name" value="HTH_17"/>
    <property type="match status" value="1"/>
</dbReference>
<proteinExistence type="predicted"/>
<dbReference type="Proteomes" id="UP001309299">
    <property type="component" value="Unassembled WGS sequence"/>
</dbReference>
<dbReference type="InterPro" id="IPR041657">
    <property type="entry name" value="HTH_17"/>
</dbReference>
<dbReference type="EMBL" id="JBAKUA010000010">
    <property type="protein sequence ID" value="MEH1546968.1"/>
    <property type="molecule type" value="Genomic_DNA"/>
</dbReference>
<feature type="domain" description="Helix-turn-helix" evidence="1">
    <location>
        <begin position="22"/>
        <end position="72"/>
    </location>
</feature>
<protein>
    <submittedName>
        <fullName evidence="3">DNA-binding protein</fullName>
    </submittedName>
    <submittedName>
        <fullName evidence="2">Helix-turn-helix domain-containing protein</fullName>
    </submittedName>
</protein>
<evidence type="ECO:0000259" key="1">
    <source>
        <dbReference type="Pfam" id="PF12728"/>
    </source>
</evidence>